<sequence length="116" mass="12699">MIVKEIQPAPHVGWSLVGETLTVGPLSIDLAAEEKDSQVIIDISREGDGLTRGMGDGYVASVLIPPRCYEAEETDEGELVLVPAQINTDAVELMLWQYDDQPQTTEGNDIKDEEDN</sequence>
<dbReference type="Proteomes" id="UP000193355">
    <property type="component" value="Unassembled WGS sequence"/>
</dbReference>
<gene>
    <name evidence="1" type="ORF">SAMN06275492_14221</name>
</gene>
<organism evidence="1 2">
    <name type="scientific">Dethiosulfovibrio salsuginis</name>
    <dbReference type="NCBI Taxonomy" id="561720"/>
    <lineage>
        <taxon>Bacteria</taxon>
        <taxon>Thermotogati</taxon>
        <taxon>Synergistota</taxon>
        <taxon>Synergistia</taxon>
        <taxon>Synergistales</taxon>
        <taxon>Dethiosulfovibrionaceae</taxon>
        <taxon>Dethiosulfovibrio</taxon>
    </lineage>
</organism>
<dbReference type="STRING" id="561720.SAMN06275492_14221"/>
<dbReference type="EMBL" id="FXBB01000042">
    <property type="protein sequence ID" value="SMG47698.1"/>
    <property type="molecule type" value="Genomic_DNA"/>
</dbReference>
<protein>
    <submittedName>
        <fullName evidence="1">Uncharacterized protein</fullName>
    </submittedName>
</protein>
<dbReference type="AlphaFoldDB" id="A0A1X7L1H9"/>
<dbReference type="OrthoDB" id="2971178at2"/>
<proteinExistence type="predicted"/>
<reference evidence="2" key="1">
    <citation type="submission" date="2017-04" db="EMBL/GenBank/DDBJ databases">
        <authorList>
            <person name="Varghese N."/>
            <person name="Submissions S."/>
        </authorList>
    </citation>
    <scope>NUCLEOTIDE SEQUENCE [LARGE SCALE GENOMIC DNA]</scope>
    <source>
        <strain evidence="2">USBA 82</strain>
    </source>
</reference>
<keyword evidence="2" id="KW-1185">Reference proteome</keyword>
<evidence type="ECO:0000313" key="2">
    <source>
        <dbReference type="Proteomes" id="UP000193355"/>
    </source>
</evidence>
<evidence type="ECO:0000313" key="1">
    <source>
        <dbReference type="EMBL" id="SMG47698.1"/>
    </source>
</evidence>
<accession>A0A1X7L1H9</accession>
<dbReference type="RefSeq" id="WP_085545513.1">
    <property type="nucleotide sequence ID" value="NZ_FXBB01000042.1"/>
</dbReference>
<name>A0A1X7L1H9_9BACT</name>